<dbReference type="Pfam" id="PF00528">
    <property type="entry name" value="BPD_transp_1"/>
    <property type="match status" value="1"/>
</dbReference>
<evidence type="ECO:0000256" key="3">
    <source>
        <dbReference type="ARBA" id="ARBA00022475"/>
    </source>
</evidence>
<organism evidence="9 10">
    <name type="scientific">Desulfovibrio legallii</name>
    <dbReference type="NCBI Taxonomy" id="571438"/>
    <lineage>
        <taxon>Bacteria</taxon>
        <taxon>Pseudomonadati</taxon>
        <taxon>Thermodesulfobacteriota</taxon>
        <taxon>Desulfovibrionia</taxon>
        <taxon>Desulfovibrionales</taxon>
        <taxon>Desulfovibrionaceae</taxon>
        <taxon>Desulfovibrio</taxon>
    </lineage>
</organism>
<feature type="transmembrane region" description="Helical" evidence="7">
    <location>
        <begin position="204"/>
        <end position="222"/>
    </location>
</feature>
<evidence type="ECO:0000256" key="2">
    <source>
        <dbReference type="ARBA" id="ARBA00022448"/>
    </source>
</evidence>
<name>A0A1G7I9B1_9BACT</name>
<evidence type="ECO:0000313" key="10">
    <source>
        <dbReference type="Proteomes" id="UP000199355"/>
    </source>
</evidence>
<evidence type="ECO:0000313" key="9">
    <source>
        <dbReference type="EMBL" id="SDF09285.1"/>
    </source>
</evidence>
<evidence type="ECO:0000256" key="4">
    <source>
        <dbReference type="ARBA" id="ARBA00022692"/>
    </source>
</evidence>
<dbReference type="AlphaFoldDB" id="A0A1G7I9B1"/>
<dbReference type="SUPFAM" id="SSF161098">
    <property type="entry name" value="MetI-like"/>
    <property type="match status" value="1"/>
</dbReference>
<dbReference type="CDD" id="cd06261">
    <property type="entry name" value="TM_PBP2"/>
    <property type="match status" value="1"/>
</dbReference>
<protein>
    <submittedName>
        <fullName evidence="9">Molybdate transport system permease protein</fullName>
    </submittedName>
</protein>
<reference evidence="10" key="1">
    <citation type="submission" date="2016-10" db="EMBL/GenBank/DDBJ databases">
        <authorList>
            <person name="Varghese N."/>
            <person name="Submissions S."/>
        </authorList>
    </citation>
    <scope>NUCLEOTIDE SEQUENCE [LARGE SCALE GENOMIC DNA]</scope>
    <source>
        <strain evidence="10">KHC7</strain>
    </source>
</reference>
<dbReference type="PANTHER" id="PTHR30183">
    <property type="entry name" value="MOLYBDENUM TRANSPORT SYSTEM PERMEASE PROTEIN MODB"/>
    <property type="match status" value="1"/>
</dbReference>
<feature type="transmembrane region" description="Helical" evidence="7">
    <location>
        <begin position="89"/>
        <end position="114"/>
    </location>
</feature>
<dbReference type="Gene3D" id="1.10.3720.10">
    <property type="entry name" value="MetI-like"/>
    <property type="match status" value="1"/>
</dbReference>
<dbReference type="RefSeq" id="WP_257243079.1">
    <property type="nucleotide sequence ID" value="NZ_FNBX01000001.1"/>
</dbReference>
<evidence type="ECO:0000259" key="8">
    <source>
        <dbReference type="PROSITE" id="PS50928"/>
    </source>
</evidence>
<keyword evidence="2 7" id="KW-0813">Transport</keyword>
<keyword evidence="3" id="KW-1003">Cell membrane</keyword>
<comment type="subcellular location">
    <subcellularLocation>
        <location evidence="1 7">Cell membrane</location>
        <topology evidence="1 7">Multi-pass membrane protein</topology>
    </subcellularLocation>
</comment>
<comment type="similarity">
    <text evidence="7">Belongs to the binding-protein-dependent transport system permease family.</text>
</comment>
<keyword evidence="4 7" id="KW-0812">Transmembrane</keyword>
<feature type="transmembrane region" description="Helical" evidence="7">
    <location>
        <begin position="53"/>
        <end position="77"/>
    </location>
</feature>
<dbReference type="Proteomes" id="UP000199355">
    <property type="component" value="Unassembled WGS sequence"/>
</dbReference>
<dbReference type="PANTHER" id="PTHR30183:SF3">
    <property type="entry name" value="MOLYBDENUM TRANSPORT SYSTEM PERMEASE PROTEIN MODB"/>
    <property type="match status" value="1"/>
</dbReference>
<dbReference type="GO" id="GO:0055085">
    <property type="term" value="P:transmembrane transport"/>
    <property type="evidence" value="ECO:0007669"/>
    <property type="project" value="InterPro"/>
</dbReference>
<dbReference type="InterPro" id="IPR035906">
    <property type="entry name" value="MetI-like_sf"/>
</dbReference>
<feature type="transmembrane region" description="Helical" evidence="7">
    <location>
        <begin position="20"/>
        <end position="41"/>
    </location>
</feature>
<sequence length="230" mass="24647">MNEAWRLLGAPDLRFSLCLTLRVCTACLLLHGLTAIPLASLAQSRRPVLRRAVNFLVTLPLVFPPMAMGFLLLMFLGRNGWGGLLLWKALGVSLVFSEGGIILASWLAGLPLAVKPVQTALAHPELIRLRQAARVCGAGPVSCFFRVTVPLIRHGLGAGLLLGLTRALGEVGMSLMLGGNIAGRTNTLSLEVFNAVSSGEFERAGLLCALLAAMSLLLYLGMDWCQRRAF</sequence>
<dbReference type="GO" id="GO:0005886">
    <property type="term" value="C:plasma membrane"/>
    <property type="evidence" value="ECO:0007669"/>
    <property type="project" value="UniProtKB-SubCell"/>
</dbReference>
<feature type="domain" description="ABC transmembrane type-1" evidence="8">
    <location>
        <begin position="17"/>
        <end position="222"/>
    </location>
</feature>
<feature type="transmembrane region" description="Helical" evidence="7">
    <location>
        <begin position="135"/>
        <end position="152"/>
    </location>
</feature>
<evidence type="ECO:0000256" key="7">
    <source>
        <dbReference type="RuleBase" id="RU363032"/>
    </source>
</evidence>
<evidence type="ECO:0000256" key="1">
    <source>
        <dbReference type="ARBA" id="ARBA00004651"/>
    </source>
</evidence>
<dbReference type="InterPro" id="IPR000515">
    <property type="entry name" value="MetI-like"/>
</dbReference>
<dbReference type="EMBL" id="FNBX01000001">
    <property type="protein sequence ID" value="SDF09285.1"/>
    <property type="molecule type" value="Genomic_DNA"/>
</dbReference>
<evidence type="ECO:0000256" key="5">
    <source>
        <dbReference type="ARBA" id="ARBA00022989"/>
    </source>
</evidence>
<keyword evidence="6 7" id="KW-0472">Membrane</keyword>
<proteinExistence type="inferred from homology"/>
<gene>
    <name evidence="9" type="ORF">SAMN05192586_101200</name>
</gene>
<dbReference type="PROSITE" id="PS50928">
    <property type="entry name" value="ABC_TM1"/>
    <property type="match status" value="1"/>
</dbReference>
<keyword evidence="5 7" id="KW-1133">Transmembrane helix</keyword>
<keyword evidence="10" id="KW-1185">Reference proteome</keyword>
<accession>A0A1G7I9B1</accession>
<dbReference type="STRING" id="571438.SAMN05192586_101200"/>
<evidence type="ECO:0000256" key="6">
    <source>
        <dbReference type="ARBA" id="ARBA00023136"/>
    </source>
</evidence>